<accession>B3N6Q1</accession>
<reference evidence="3 4" key="1">
    <citation type="journal article" date="2007" name="Nature">
        <title>Evolution of genes and genomes on the Drosophila phylogeny.</title>
        <authorList>
            <consortium name="Drosophila 12 Genomes Consortium"/>
            <person name="Clark A.G."/>
            <person name="Eisen M.B."/>
            <person name="Smith D.R."/>
            <person name="Bergman C.M."/>
            <person name="Oliver B."/>
            <person name="Markow T.A."/>
            <person name="Kaufman T.C."/>
            <person name="Kellis M."/>
            <person name="Gelbart W."/>
            <person name="Iyer V.N."/>
            <person name="Pollard D.A."/>
            <person name="Sackton T.B."/>
            <person name="Larracuente A.M."/>
            <person name="Singh N.D."/>
            <person name="Abad J.P."/>
            <person name="Abt D.N."/>
            <person name="Adryan B."/>
            <person name="Aguade M."/>
            <person name="Akashi H."/>
            <person name="Anderson W.W."/>
            <person name="Aquadro C.F."/>
            <person name="Ardell D.H."/>
            <person name="Arguello R."/>
            <person name="Artieri C.G."/>
            <person name="Barbash D.A."/>
            <person name="Barker D."/>
            <person name="Barsanti P."/>
            <person name="Batterham P."/>
            <person name="Batzoglou S."/>
            <person name="Begun D."/>
            <person name="Bhutkar A."/>
            <person name="Blanco E."/>
            <person name="Bosak S.A."/>
            <person name="Bradley R.K."/>
            <person name="Brand A.D."/>
            <person name="Brent M.R."/>
            <person name="Brooks A.N."/>
            <person name="Brown R.H."/>
            <person name="Butlin R.K."/>
            <person name="Caggese C."/>
            <person name="Calvi B.R."/>
            <person name="Bernardo de Carvalho A."/>
            <person name="Caspi A."/>
            <person name="Castrezana S."/>
            <person name="Celniker S.E."/>
            <person name="Chang J.L."/>
            <person name="Chapple C."/>
            <person name="Chatterji S."/>
            <person name="Chinwalla A."/>
            <person name="Civetta A."/>
            <person name="Clifton S.W."/>
            <person name="Comeron J.M."/>
            <person name="Costello J.C."/>
            <person name="Coyne J.A."/>
            <person name="Daub J."/>
            <person name="David R.G."/>
            <person name="Delcher A.L."/>
            <person name="Delehaunty K."/>
            <person name="Do C.B."/>
            <person name="Ebling H."/>
            <person name="Edwards K."/>
            <person name="Eickbush T."/>
            <person name="Evans J.D."/>
            <person name="Filipski A."/>
            <person name="Findeiss S."/>
            <person name="Freyhult E."/>
            <person name="Fulton L."/>
            <person name="Fulton R."/>
            <person name="Garcia A.C."/>
            <person name="Gardiner A."/>
            <person name="Garfield D.A."/>
            <person name="Garvin B.E."/>
            <person name="Gibson G."/>
            <person name="Gilbert D."/>
            <person name="Gnerre S."/>
            <person name="Godfrey J."/>
            <person name="Good R."/>
            <person name="Gotea V."/>
            <person name="Gravely B."/>
            <person name="Greenberg A.J."/>
            <person name="Griffiths-Jones S."/>
            <person name="Gross S."/>
            <person name="Guigo R."/>
            <person name="Gustafson E.A."/>
            <person name="Haerty W."/>
            <person name="Hahn M.W."/>
            <person name="Halligan D.L."/>
            <person name="Halpern A.L."/>
            <person name="Halter G.M."/>
            <person name="Han M.V."/>
            <person name="Heger A."/>
            <person name="Hillier L."/>
            <person name="Hinrichs A.S."/>
            <person name="Holmes I."/>
            <person name="Hoskins R.A."/>
            <person name="Hubisz M.J."/>
            <person name="Hultmark D."/>
            <person name="Huntley M.A."/>
            <person name="Jaffe D.B."/>
            <person name="Jagadeeshan S."/>
            <person name="Jeck W.R."/>
            <person name="Johnson J."/>
            <person name="Jones C.D."/>
            <person name="Jordan W.C."/>
            <person name="Karpen G.H."/>
            <person name="Kataoka E."/>
            <person name="Keightley P.D."/>
            <person name="Kheradpour P."/>
            <person name="Kirkness E.F."/>
            <person name="Koerich L.B."/>
            <person name="Kristiansen K."/>
            <person name="Kudrna D."/>
            <person name="Kulathinal R.J."/>
            <person name="Kumar S."/>
            <person name="Kwok R."/>
            <person name="Lander E."/>
            <person name="Langley C.H."/>
            <person name="Lapoint R."/>
            <person name="Lazzaro B.P."/>
            <person name="Lee S.J."/>
            <person name="Levesque L."/>
            <person name="Li R."/>
            <person name="Lin C.F."/>
            <person name="Lin M.F."/>
            <person name="Lindblad-Toh K."/>
            <person name="Llopart A."/>
            <person name="Long M."/>
            <person name="Low L."/>
            <person name="Lozovsky E."/>
            <person name="Lu J."/>
            <person name="Luo M."/>
            <person name="Machado C.A."/>
            <person name="Makalowski W."/>
            <person name="Marzo M."/>
            <person name="Matsuda M."/>
            <person name="Matzkin L."/>
            <person name="McAllister B."/>
            <person name="McBride C.S."/>
            <person name="McKernan B."/>
            <person name="McKernan K."/>
            <person name="Mendez-Lago M."/>
            <person name="Minx P."/>
            <person name="Mollenhauer M.U."/>
            <person name="Montooth K."/>
            <person name="Mount S.M."/>
            <person name="Mu X."/>
            <person name="Myers E."/>
            <person name="Negre B."/>
            <person name="Newfeld S."/>
            <person name="Nielsen R."/>
            <person name="Noor M.A."/>
            <person name="O'Grady P."/>
            <person name="Pachter L."/>
            <person name="Papaceit M."/>
            <person name="Parisi M.J."/>
            <person name="Parisi M."/>
            <person name="Parts L."/>
            <person name="Pedersen J.S."/>
            <person name="Pesole G."/>
            <person name="Phillippy A.M."/>
            <person name="Ponting C.P."/>
            <person name="Pop M."/>
            <person name="Porcelli D."/>
            <person name="Powell J.R."/>
            <person name="Prohaska S."/>
            <person name="Pruitt K."/>
            <person name="Puig M."/>
            <person name="Quesneville H."/>
            <person name="Ram K.R."/>
            <person name="Rand D."/>
            <person name="Rasmussen M.D."/>
            <person name="Reed L.K."/>
            <person name="Reenan R."/>
            <person name="Reily A."/>
            <person name="Remington K.A."/>
            <person name="Rieger T.T."/>
            <person name="Ritchie M.G."/>
            <person name="Robin C."/>
            <person name="Rogers Y.H."/>
            <person name="Rohde C."/>
            <person name="Rozas J."/>
            <person name="Rubenfield M.J."/>
            <person name="Ruiz A."/>
            <person name="Russo S."/>
            <person name="Salzberg S.L."/>
            <person name="Sanchez-Gracia A."/>
            <person name="Saranga D.J."/>
            <person name="Sato H."/>
            <person name="Schaeffer S.W."/>
            <person name="Schatz M.C."/>
            <person name="Schlenke T."/>
            <person name="Schwartz R."/>
            <person name="Segarra C."/>
            <person name="Singh R.S."/>
            <person name="Sirot L."/>
            <person name="Sirota M."/>
            <person name="Sisneros N.B."/>
            <person name="Smith C.D."/>
            <person name="Smith T.F."/>
            <person name="Spieth J."/>
            <person name="Stage D.E."/>
            <person name="Stark A."/>
            <person name="Stephan W."/>
            <person name="Strausberg R.L."/>
            <person name="Strempel S."/>
            <person name="Sturgill D."/>
            <person name="Sutton G."/>
            <person name="Sutton G.G."/>
            <person name="Tao W."/>
            <person name="Teichmann S."/>
            <person name="Tobari Y.N."/>
            <person name="Tomimura Y."/>
            <person name="Tsolas J.M."/>
            <person name="Valente V.L."/>
            <person name="Venter E."/>
            <person name="Venter J.C."/>
            <person name="Vicario S."/>
            <person name="Vieira F.G."/>
            <person name="Vilella A.J."/>
            <person name="Villasante A."/>
            <person name="Walenz B."/>
            <person name="Wang J."/>
            <person name="Wasserman M."/>
            <person name="Watts T."/>
            <person name="Wilson D."/>
            <person name="Wilson R.K."/>
            <person name="Wing R.A."/>
            <person name="Wolfner M.F."/>
            <person name="Wong A."/>
            <person name="Wong G.K."/>
            <person name="Wu C.I."/>
            <person name="Wu G."/>
            <person name="Yamamoto D."/>
            <person name="Yang H.P."/>
            <person name="Yang S.P."/>
            <person name="Yorke J.A."/>
            <person name="Yoshida K."/>
            <person name="Zdobnov E."/>
            <person name="Zhang P."/>
            <person name="Zhang Y."/>
            <person name="Zimin A.V."/>
            <person name="Baldwin J."/>
            <person name="Abdouelleil A."/>
            <person name="Abdulkadir J."/>
            <person name="Abebe A."/>
            <person name="Abera B."/>
            <person name="Abreu J."/>
            <person name="Acer S.C."/>
            <person name="Aftuck L."/>
            <person name="Alexander A."/>
            <person name="An P."/>
            <person name="Anderson E."/>
            <person name="Anderson S."/>
            <person name="Arachi H."/>
            <person name="Azer M."/>
            <person name="Bachantsang P."/>
            <person name="Barry A."/>
            <person name="Bayul T."/>
            <person name="Berlin A."/>
            <person name="Bessette D."/>
            <person name="Bloom T."/>
            <person name="Blye J."/>
            <person name="Boguslavskiy L."/>
            <person name="Bonnet C."/>
            <person name="Boukhgalter B."/>
            <person name="Bourzgui I."/>
            <person name="Brown A."/>
            <person name="Cahill P."/>
            <person name="Channer S."/>
            <person name="Cheshatsang Y."/>
            <person name="Chuda L."/>
            <person name="Citroen M."/>
            <person name="Collymore A."/>
            <person name="Cooke P."/>
            <person name="Costello M."/>
            <person name="D'Aco K."/>
            <person name="Daza R."/>
            <person name="De Haan G."/>
            <person name="DeGray S."/>
            <person name="DeMaso C."/>
            <person name="Dhargay N."/>
            <person name="Dooley K."/>
            <person name="Dooley E."/>
            <person name="Doricent M."/>
            <person name="Dorje P."/>
            <person name="Dorjee K."/>
            <person name="Dupes A."/>
            <person name="Elong R."/>
            <person name="Falk J."/>
            <person name="Farina A."/>
            <person name="Faro S."/>
            <person name="Ferguson D."/>
            <person name="Fisher S."/>
            <person name="Foley C.D."/>
            <person name="Franke A."/>
            <person name="Friedrich D."/>
            <person name="Gadbois L."/>
            <person name="Gearin G."/>
            <person name="Gearin C.R."/>
            <person name="Giannoukos G."/>
            <person name="Goode T."/>
            <person name="Graham J."/>
            <person name="Grandbois E."/>
            <person name="Grewal S."/>
            <person name="Gyaltsen K."/>
            <person name="Hafez N."/>
            <person name="Hagos B."/>
            <person name="Hall J."/>
            <person name="Henson C."/>
            <person name="Hollinger A."/>
            <person name="Honan T."/>
            <person name="Huard M.D."/>
            <person name="Hughes L."/>
            <person name="Hurhula B."/>
            <person name="Husby M.E."/>
            <person name="Kamat A."/>
            <person name="Kanga B."/>
            <person name="Kashin S."/>
            <person name="Khazanovich D."/>
            <person name="Kisner P."/>
            <person name="Lance K."/>
            <person name="Lara M."/>
            <person name="Lee W."/>
            <person name="Lennon N."/>
            <person name="Letendre F."/>
            <person name="LeVine R."/>
            <person name="Lipovsky A."/>
            <person name="Liu X."/>
            <person name="Liu J."/>
            <person name="Liu S."/>
            <person name="Lokyitsang T."/>
            <person name="Lokyitsang Y."/>
            <person name="Lubonja R."/>
            <person name="Lui A."/>
            <person name="MacDonald P."/>
            <person name="Magnisalis V."/>
            <person name="Maru K."/>
            <person name="Matthews C."/>
            <person name="McCusker W."/>
            <person name="McDonough S."/>
            <person name="Mehta T."/>
            <person name="Meldrim J."/>
            <person name="Meneus L."/>
            <person name="Mihai O."/>
            <person name="Mihalev A."/>
            <person name="Mihova T."/>
            <person name="Mittelman R."/>
            <person name="Mlenga V."/>
            <person name="Montmayeur A."/>
            <person name="Mulrain L."/>
            <person name="Navidi A."/>
            <person name="Naylor J."/>
            <person name="Negash T."/>
            <person name="Nguyen T."/>
            <person name="Nguyen N."/>
            <person name="Nicol R."/>
            <person name="Norbu C."/>
            <person name="Norbu N."/>
            <person name="Novod N."/>
            <person name="O'Neill B."/>
            <person name="Osman S."/>
            <person name="Markiewicz E."/>
            <person name="Oyono O.L."/>
            <person name="Patti C."/>
            <person name="Phunkhang P."/>
            <person name="Pierre F."/>
            <person name="Priest M."/>
            <person name="Raghuraman S."/>
            <person name="Rege F."/>
            <person name="Reyes R."/>
            <person name="Rise C."/>
            <person name="Rogov P."/>
            <person name="Ross K."/>
            <person name="Ryan E."/>
            <person name="Settipalli S."/>
            <person name="Shea T."/>
            <person name="Sherpa N."/>
            <person name="Shi L."/>
            <person name="Shih D."/>
            <person name="Sparrow T."/>
            <person name="Spaulding J."/>
            <person name="Stalker J."/>
            <person name="Stange-Thomann N."/>
            <person name="Stavropoulos S."/>
            <person name="Stone C."/>
            <person name="Strader C."/>
            <person name="Tesfaye S."/>
            <person name="Thomson T."/>
            <person name="Thoulutsang Y."/>
            <person name="Thoulutsang D."/>
            <person name="Topham K."/>
            <person name="Topping I."/>
            <person name="Tsamla T."/>
            <person name="Vassiliev H."/>
            <person name="Vo A."/>
            <person name="Wangchuk T."/>
            <person name="Wangdi T."/>
            <person name="Weiand M."/>
            <person name="Wilkinson J."/>
            <person name="Wilson A."/>
            <person name="Yadav S."/>
            <person name="Young G."/>
            <person name="Yu Q."/>
            <person name="Zembek L."/>
            <person name="Zhong D."/>
            <person name="Zimmer A."/>
            <person name="Zwirko Z."/>
            <person name="Jaffe D.B."/>
            <person name="Alvarez P."/>
            <person name="Brockman W."/>
            <person name="Butler J."/>
            <person name="Chin C."/>
            <person name="Gnerre S."/>
            <person name="Grabherr M."/>
            <person name="Kleber M."/>
            <person name="Mauceli E."/>
            <person name="MacCallum I."/>
        </authorList>
    </citation>
    <scope>NUCLEOTIDE SEQUENCE [LARGE SCALE GENOMIC DNA]</scope>
    <source>
        <strain evidence="3 4">TSC#14021-0224.01</strain>
    </source>
</reference>
<dbReference type="HOGENOM" id="CLU_049894_13_0_1"/>
<keyword evidence="4" id="KW-1185">Reference proteome</keyword>
<dbReference type="PANTHER" id="PTHR22803">
    <property type="entry name" value="MANNOSE, PHOSPHOLIPASE, LECTIN RECEPTOR RELATED"/>
    <property type="match status" value="1"/>
</dbReference>
<reference evidence="3 4" key="2">
    <citation type="journal article" date="2008" name="Bioinformatics">
        <title>Assembly reconciliation.</title>
        <authorList>
            <person name="Zimin A.V."/>
            <person name="Smith D.R."/>
            <person name="Sutton G."/>
            <person name="Yorke J.A."/>
        </authorList>
    </citation>
    <scope>NUCLEOTIDE SEQUENCE [LARGE SCALE GENOMIC DNA]</scope>
    <source>
        <strain evidence="3 4">TSC#14021-0224.01</strain>
    </source>
</reference>
<dbReference type="InterPro" id="IPR016186">
    <property type="entry name" value="C-type_lectin-like/link_sf"/>
</dbReference>
<dbReference type="Pfam" id="PF00059">
    <property type="entry name" value="Lectin_C"/>
    <property type="match status" value="1"/>
</dbReference>
<dbReference type="OrthoDB" id="7357196at2759"/>
<evidence type="ECO:0000259" key="2">
    <source>
        <dbReference type="PROSITE" id="PS50041"/>
    </source>
</evidence>
<organism evidence="3 4">
    <name type="scientific">Drosophila erecta</name>
    <name type="common">Fruit fly</name>
    <dbReference type="NCBI Taxonomy" id="7220"/>
    <lineage>
        <taxon>Eukaryota</taxon>
        <taxon>Metazoa</taxon>
        <taxon>Ecdysozoa</taxon>
        <taxon>Arthropoda</taxon>
        <taxon>Hexapoda</taxon>
        <taxon>Insecta</taxon>
        <taxon>Pterygota</taxon>
        <taxon>Neoptera</taxon>
        <taxon>Endopterygota</taxon>
        <taxon>Diptera</taxon>
        <taxon>Brachycera</taxon>
        <taxon>Muscomorpha</taxon>
        <taxon>Ephydroidea</taxon>
        <taxon>Drosophilidae</taxon>
        <taxon>Drosophila</taxon>
        <taxon>Sophophora</taxon>
    </lineage>
</organism>
<evidence type="ECO:0000256" key="1">
    <source>
        <dbReference type="SAM" id="SignalP"/>
    </source>
</evidence>
<sequence length="276" mass="30858">MFRLKALLYYATIAIVINGSSGSEDTGRFVCRLEDPPNQCGEFCLTALMPLIDHIAKVQEQSKTCNLDNGLSKTKLEEIEGHQKDIQTQIESQKTSLTESWKKIIADDIGNRINGLESKQLKMEGQLSAIQDSLTTIKKSLENVIWEKIISQGFKRIGSRYLYIENNDSRNWSSASRTCKQMGGNLASILNREDFDAIVSQLNDGESYLVGITDVAEKGVFISVSSGKEAPFLKWKPGEPIYYHDDQRCVTIHDGAMWVDGCSSSHKFICEAGYII</sequence>
<dbReference type="EMBL" id="CH954177">
    <property type="protein sequence ID" value="EDV59267.1"/>
    <property type="molecule type" value="Genomic_DNA"/>
</dbReference>
<dbReference type="Gene3D" id="3.10.100.10">
    <property type="entry name" value="Mannose-Binding Protein A, subunit A"/>
    <property type="match status" value="1"/>
</dbReference>
<feature type="signal peptide" evidence="1">
    <location>
        <begin position="1"/>
        <end position="22"/>
    </location>
</feature>
<evidence type="ECO:0000313" key="4">
    <source>
        <dbReference type="Proteomes" id="UP000008711"/>
    </source>
</evidence>
<feature type="chain" id="PRO_5002791668" description="C-type lectin domain-containing protein" evidence="1">
    <location>
        <begin position="23"/>
        <end position="276"/>
    </location>
</feature>
<dbReference type="KEGG" id="der:6541306"/>
<dbReference type="AlphaFoldDB" id="B3N6Q1"/>
<dbReference type="PhylomeDB" id="B3N6Q1"/>
<name>B3N6Q1_DROER</name>
<dbReference type="SUPFAM" id="SSF56436">
    <property type="entry name" value="C-type lectin-like"/>
    <property type="match status" value="1"/>
</dbReference>
<proteinExistence type="predicted"/>
<feature type="domain" description="C-type lectin" evidence="2">
    <location>
        <begin position="161"/>
        <end position="271"/>
    </location>
</feature>
<gene>
    <name evidence="3" type="primary">Dere\GG10503</name>
    <name evidence="3" type="synonym">dere_GLEANR_10422</name>
    <name evidence="3" type="synonym">GG10503</name>
    <name evidence="3" type="ORF">Dere_GG10503</name>
</gene>
<dbReference type="OMA" id="WNDKEDC"/>
<dbReference type="PROSITE" id="PS50041">
    <property type="entry name" value="C_TYPE_LECTIN_2"/>
    <property type="match status" value="1"/>
</dbReference>
<dbReference type="Proteomes" id="UP000008711">
    <property type="component" value="Unassembled WGS sequence"/>
</dbReference>
<evidence type="ECO:0000313" key="3">
    <source>
        <dbReference type="EMBL" id="EDV59267.1"/>
    </source>
</evidence>
<dbReference type="SMART" id="SM00034">
    <property type="entry name" value="CLECT"/>
    <property type="match status" value="1"/>
</dbReference>
<dbReference type="InterPro" id="IPR016187">
    <property type="entry name" value="CTDL_fold"/>
</dbReference>
<keyword evidence="1" id="KW-0732">Signal</keyword>
<dbReference type="InterPro" id="IPR001304">
    <property type="entry name" value="C-type_lectin-like"/>
</dbReference>
<protein>
    <recommendedName>
        <fullName evidence="2">C-type lectin domain-containing protein</fullName>
    </recommendedName>
</protein>
<dbReference type="eggNOG" id="KOG4297">
    <property type="taxonomic scope" value="Eukaryota"/>
</dbReference>
<dbReference type="InterPro" id="IPR050111">
    <property type="entry name" value="C-type_lectin/snaclec_domain"/>
</dbReference>
<dbReference type="CDD" id="cd00037">
    <property type="entry name" value="CLECT"/>
    <property type="match status" value="1"/>
</dbReference>